<organism evidence="3 4">
    <name type="scientific">Rubroshorea leprosula</name>
    <dbReference type="NCBI Taxonomy" id="152421"/>
    <lineage>
        <taxon>Eukaryota</taxon>
        <taxon>Viridiplantae</taxon>
        <taxon>Streptophyta</taxon>
        <taxon>Embryophyta</taxon>
        <taxon>Tracheophyta</taxon>
        <taxon>Spermatophyta</taxon>
        <taxon>Magnoliopsida</taxon>
        <taxon>eudicotyledons</taxon>
        <taxon>Gunneridae</taxon>
        <taxon>Pentapetalae</taxon>
        <taxon>rosids</taxon>
        <taxon>malvids</taxon>
        <taxon>Malvales</taxon>
        <taxon>Dipterocarpaceae</taxon>
        <taxon>Rubroshorea</taxon>
    </lineage>
</organism>
<keyword evidence="2" id="KW-0732">Signal</keyword>
<keyword evidence="4" id="KW-1185">Reference proteome</keyword>
<evidence type="ECO:0000313" key="3">
    <source>
        <dbReference type="EMBL" id="GKV36306.1"/>
    </source>
</evidence>
<reference evidence="3 4" key="1">
    <citation type="journal article" date="2021" name="Commun. Biol.">
        <title>The genome of Shorea leprosula (Dipterocarpaceae) highlights the ecological relevance of drought in aseasonal tropical rainforests.</title>
        <authorList>
            <person name="Ng K.K.S."/>
            <person name="Kobayashi M.J."/>
            <person name="Fawcett J.A."/>
            <person name="Hatakeyama M."/>
            <person name="Paape T."/>
            <person name="Ng C.H."/>
            <person name="Ang C.C."/>
            <person name="Tnah L.H."/>
            <person name="Lee C.T."/>
            <person name="Nishiyama T."/>
            <person name="Sese J."/>
            <person name="O'Brien M.J."/>
            <person name="Copetti D."/>
            <person name="Mohd Noor M.I."/>
            <person name="Ong R.C."/>
            <person name="Putra M."/>
            <person name="Sireger I.Z."/>
            <person name="Indrioko S."/>
            <person name="Kosugi Y."/>
            <person name="Izuno A."/>
            <person name="Isagi Y."/>
            <person name="Lee S.L."/>
            <person name="Shimizu K.K."/>
        </authorList>
    </citation>
    <scope>NUCLEOTIDE SEQUENCE [LARGE SCALE GENOMIC DNA]</scope>
    <source>
        <strain evidence="3">214</strain>
    </source>
</reference>
<protein>
    <submittedName>
        <fullName evidence="3">Uncharacterized protein</fullName>
    </submittedName>
</protein>
<proteinExistence type="predicted"/>
<accession>A0AAV5LG79</accession>
<feature type="signal peptide" evidence="2">
    <location>
        <begin position="1"/>
        <end position="16"/>
    </location>
</feature>
<feature type="region of interest" description="Disordered" evidence="1">
    <location>
        <begin position="80"/>
        <end position="119"/>
    </location>
</feature>
<dbReference type="EMBL" id="BPVZ01000115">
    <property type="protein sequence ID" value="GKV36306.1"/>
    <property type="molecule type" value="Genomic_DNA"/>
</dbReference>
<name>A0AAV5LG79_9ROSI</name>
<feature type="compositionally biased region" description="Polar residues" evidence="1">
    <location>
        <begin position="83"/>
        <end position="92"/>
    </location>
</feature>
<sequence>MLVVAVVVWWLGEVVAQEVFERTLVPANDCTVFKDNDQQVYFVEIPGDESALAAKGLEHVIPRRLPSKIPLDKVFNGLRLKRGSSNSPTSPTAKKLKPSPLLRLNPLLPLPSPGNVKFP</sequence>
<evidence type="ECO:0000256" key="1">
    <source>
        <dbReference type="SAM" id="MobiDB-lite"/>
    </source>
</evidence>
<dbReference type="AlphaFoldDB" id="A0AAV5LG79"/>
<evidence type="ECO:0000313" key="4">
    <source>
        <dbReference type="Proteomes" id="UP001054252"/>
    </source>
</evidence>
<feature type="compositionally biased region" description="Low complexity" evidence="1">
    <location>
        <begin position="98"/>
        <end position="107"/>
    </location>
</feature>
<dbReference type="Proteomes" id="UP001054252">
    <property type="component" value="Unassembled WGS sequence"/>
</dbReference>
<feature type="chain" id="PRO_5043932735" evidence="2">
    <location>
        <begin position="17"/>
        <end position="119"/>
    </location>
</feature>
<evidence type="ECO:0000256" key="2">
    <source>
        <dbReference type="SAM" id="SignalP"/>
    </source>
</evidence>
<comment type="caution">
    <text evidence="3">The sequence shown here is derived from an EMBL/GenBank/DDBJ whole genome shotgun (WGS) entry which is preliminary data.</text>
</comment>
<gene>
    <name evidence="3" type="ORF">SLEP1_g44452</name>
</gene>